<evidence type="ECO:0000259" key="1">
    <source>
        <dbReference type="Pfam" id="PF12017"/>
    </source>
</evidence>
<dbReference type="OrthoDB" id="6485394at2759"/>
<accession>A0A9J6FNS3</accession>
<dbReference type="Pfam" id="PF21787">
    <property type="entry name" value="TNP-like_RNaseH_N"/>
    <property type="match status" value="1"/>
</dbReference>
<dbReference type="InterPro" id="IPR048365">
    <property type="entry name" value="TNP-like_RNaseH_N"/>
</dbReference>
<dbReference type="OMA" id="HRSICTE"/>
<dbReference type="Proteomes" id="UP000821853">
    <property type="component" value="Chromosome 10"/>
</dbReference>
<gene>
    <name evidence="3" type="ORF">HPB48_018685</name>
</gene>
<evidence type="ECO:0000313" key="3">
    <source>
        <dbReference type="EMBL" id="KAH9364495.1"/>
    </source>
</evidence>
<protein>
    <recommendedName>
        <fullName evidence="5">Transposable element</fullName>
    </recommendedName>
</protein>
<evidence type="ECO:0008006" key="5">
    <source>
        <dbReference type="Google" id="ProtNLM"/>
    </source>
</evidence>
<dbReference type="PANTHER" id="PTHR48257">
    <property type="match status" value="1"/>
</dbReference>
<dbReference type="VEuPathDB" id="VectorBase:HLOH_044869"/>
<dbReference type="PANTHER" id="PTHR48257:SF1">
    <property type="match status" value="1"/>
</dbReference>
<keyword evidence="4" id="KW-1185">Reference proteome</keyword>
<dbReference type="EMBL" id="JABSTR010000002">
    <property type="protein sequence ID" value="KAH9364495.1"/>
    <property type="molecule type" value="Genomic_DNA"/>
</dbReference>
<sequence>MRLEAASLQEAIRISEQTQAEEEAKNRISDFSNLLNALTSPQNSDFWTIINRDGKVFFLDLELHSAPAVRSSVIVPSDLQVEVFFGETRLSKCGDVLVPDKLCDLRDLKAVLHTIEEFHRSICTEPSQKIRNLLQFVATLLDEVSGEHFACKLQDWHLEVLKFLKSQVDLVLNNANRYSPDFLVFASLFYTILPHAYKFLRSSIKLKLPHPDTIRRLCSSYDVSPATEQQESNFLSYAKRVVNTYKEHERTVNLMIDEVHLQAYFDYKAGFVTGAAANSSNPAKTAHVFMVQSLVSPNKDVVNILPVAQIDARMLHDLLRKLSIDLEATGFRIVALISDNNSITEKLSHSLLSPQVSALSTSILPIHRAPFFFVVDPIHLLKCIRNNWLNQRNSGKCMYFPDPESTDAKPKILTASFKVLCQLHETEKNELLKITPTLTLKALNPSNMERQNVKLALKIFSSSTVAALNTISLQHAQETSKYIDTILRWLNVVNVKTPKKGQRLRDEFQGPIMSSSCPQLEYLSTVVRWLDHWPSLKHGNGHLTRETHSAFSHTTHALYELAKYCLEELRFTYVLLGKFQTDSLEDRFGKYRQLSGVASLRSTYDPGAVKPTSRPIALA</sequence>
<evidence type="ECO:0000259" key="2">
    <source>
        <dbReference type="Pfam" id="PF21787"/>
    </source>
</evidence>
<evidence type="ECO:0000313" key="4">
    <source>
        <dbReference type="Proteomes" id="UP000821853"/>
    </source>
</evidence>
<feature type="domain" description="THAP9-like helix-turn-helix" evidence="1">
    <location>
        <begin position="166"/>
        <end position="216"/>
    </location>
</feature>
<organism evidence="3 4">
    <name type="scientific">Haemaphysalis longicornis</name>
    <name type="common">Bush tick</name>
    <dbReference type="NCBI Taxonomy" id="44386"/>
    <lineage>
        <taxon>Eukaryota</taxon>
        <taxon>Metazoa</taxon>
        <taxon>Ecdysozoa</taxon>
        <taxon>Arthropoda</taxon>
        <taxon>Chelicerata</taxon>
        <taxon>Arachnida</taxon>
        <taxon>Acari</taxon>
        <taxon>Parasitiformes</taxon>
        <taxon>Ixodida</taxon>
        <taxon>Ixodoidea</taxon>
        <taxon>Ixodidae</taxon>
        <taxon>Haemaphysalinae</taxon>
        <taxon>Haemaphysalis</taxon>
    </lineage>
</organism>
<name>A0A9J6FNS3_HAELO</name>
<proteinExistence type="predicted"/>
<dbReference type="AlphaFoldDB" id="A0A9J6FNS3"/>
<dbReference type="Pfam" id="PF12017">
    <property type="entry name" value="Tnp_P_element"/>
    <property type="match status" value="1"/>
</dbReference>
<reference evidence="3 4" key="1">
    <citation type="journal article" date="2020" name="Cell">
        <title>Large-Scale Comparative Analyses of Tick Genomes Elucidate Their Genetic Diversity and Vector Capacities.</title>
        <authorList>
            <consortium name="Tick Genome and Microbiome Consortium (TIGMIC)"/>
            <person name="Jia N."/>
            <person name="Wang J."/>
            <person name="Shi W."/>
            <person name="Du L."/>
            <person name="Sun Y."/>
            <person name="Zhan W."/>
            <person name="Jiang J.F."/>
            <person name="Wang Q."/>
            <person name="Zhang B."/>
            <person name="Ji P."/>
            <person name="Bell-Sakyi L."/>
            <person name="Cui X.M."/>
            <person name="Yuan T.T."/>
            <person name="Jiang B.G."/>
            <person name="Yang W.F."/>
            <person name="Lam T.T."/>
            <person name="Chang Q.C."/>
            <person name="Ding S.J."/>
            <person name="Wang X.J."/>
            <person name="Zhu J.G."/>
            <person name="Ruan X.D."/>
            <person name="Zhao L."/>
            <person name="Wei J.T."/>
            <person name="Ye R.Z."/>
            <person name="Que T.C."/>
            <person name="Du C.H."/>
            <person name="Zhou Y.H."/>
            <person name="Cheng J.X."/>
            <person name="Dai P.F."/>
            <person name="Guo W.B."/>
            <person name="Han X.H."/>
            <person name="Huang E.J."/>
            <person name="Li L.F."/>
            <person name="Wei W."/>
            <person name="Gao Y.C."/>
            <person name="Liu J.Z."/>
            <person name="Shao H.Z."/>
            <person name="Wang X."/>
            <person name="Wang C.C."/>
            <person name="Yang T.C."/>
            <person name="Huo Q.B."/>
            <person name="Li W."/>
            <person name="Chen H.Y."/>
            <person name="Chen S.E."/>
            <person name="Zhou L.G."/>
            <person name="Ni X.B."/>
            <person name="Tian J.H."/>
            <person name="Sheng Y."/>
            <person name="Liu T."/>
            <person name="Pan Y.S."/>
            <person name="Xia L.Y."/>
            <person name="Li J."/>
            <person name="Zhao F."/>
            <person name="Cao W.C."/>
        </authorList>
    </citation>
    <scope>NUCLEOTIDE SEQUENCE [LARGE SCALE GENOMIC DNA]</scope>
    <source>
        <strain evidence="3">HaeL-2018</strain>
    </source>
</reference>
<feature type="domain" description="Transposable element P transposase-like RNase H" evidence="2">
    <location>
        <begin position="233"/>
        <end position="342"/>
    </location>
</feature>
<comment type="caution">
    <text evidence="3">The sequence shown here is derived from an EMBL/GenBank/DDBJ whole genome shotgun (WGS) entry which is preliminary data.</text>
</comment>
<dbReference type="InterPro" id="IPR021896">
    <property type="entry name" value="THAP9-like_HTH"/>
</dbReference>